<keyword evidence="7" id="KW-0503">Monooxygenase</keyword>
<evidence type="ECO:0000256" key="3">
    <source>
        <dbReference type="ARBA" id="ARBA00022617"/>
    </source>
</evidence>
<evidence type="ECO:0000256" key="2">
    <source>
        <dbReference type="ARBA" id="ARBA00010617"/>
    </source>
</evidence>
<protein>
    <submittedName>
        <fullName evidence="8">Cytochrome P450</fullName>
    </submittedName>
</protein>
<keyword evidence="3" id="KW-0349">Heme</keyword>
<dbReference type="EMBL" id="BSKO01000001">
    <property type="protein sequence ID" value="GLO67791.1"/>
    <property type="molecule type" value="Genomic_DNA"/>
</dbReference>
<organism evidence="8 9">
    <name type="scientific">Oceanobacillus kimchii</name>
    <dbReference type="NCBI Taxonomy" id="746691"/>
    <lineage>
        <taxon>Bacteria</taxon>
        <taxon>Bacillati</taxon>
        <taxon>Bacillota</taxon>
        <taxon>Bacilli</taxon>
        <taxon>Bacillales</taxon>
        <taxon>Bacillaceae</taxon>
        <taxon>Oceanobacillus</taxon>
    </lineage>
</organism>
<keyword evidence="4" id="KW-0479">Metal-binding</keyword>
<dbReference type="InterPro" id="IPR036396">
    <property type="entry name" value="Cyt_P450_sf"/>
</dbReference>
<dbReference type="PRINTS" id="PR00463">
    <property type="entry name" value="EP450I"/>
</dbReference>
<dbReference type="PANTHER" id="PTHR24286:SF24">
    <property type="entry name" value="LANOSTEROL 14-ALPHA DEMETHYLASE"/>
    <property type="match status" value="1"/>
</dbReference>
<accession>A0ABQ5TLT9</accession>
<dbReference type="InterPro" id="IPR002401">
    <property type="entry name" value="Cyt_P450_E_grp-I"/>
</dbReference>
<dbReference type="RefSeq" id="WP_317958355.1">
    <property type="nucleotide sequence ID" value="NZ_BSKO01000001.1"/>
</dbReference>
<dbReference type="Gene3D" id="1.10.630.10">
    <property type="entry name" value="Cytochrome P450"/>
    <property type="match status" value="1"/>
</dbReference>
<keyword evidence="5" id="KW-0560">Oxidoreductase</keyword>
<dbReference type="PANTHER" id="PTHR24286">
    <property type="entry name" value="CYTOCHROME P450 26"/>
    <property type="match status" value="1"/>
</dbReference>
<dbReference type="CDD" id="cd11067">
    <property type="entry name" value="CYP152"/>
    <property type="match status" value="1"/>
</dbReference>
<keyword evidence="6" id="KW-0408">Iron</keyword>
<evidence type="ECO:0000256" key="7">
    <source>
        <dbReference type="ARBA" id="ARBA00023033"/>
    </source>
</evidence>
<gene>
    <name evidence="8" type="ORF">MACH08_35750</name>
</gene>
<evidence type="ECO:0000256" key="4">
    <source>
        <dbReference type="ARBA" id="ARBA00022723"/>
    </source>
</evidence>
<proteinExistence type="inferred from homology"/>
<comment type="caution">
    <text evidence="8">The sequence shown here is derived from an EMBL/GenBank/DDBJ whole genome shotgun (WGS) entry which is preliminary data.</text>
</comment>
<evidence type="ECO:0000256" key="6">
    <source>
        <dbReference type="ARBA" id="ARBA00023004"/>
    </source>
</evidence>
<evidence type="ECO:0000256" key="1">
    <source>
        <dbReference type="ARBA" id="ARBA00001971"/>
    </source>
</evidence>
<keyword evidence="9" id="KW-1185">Reference proteome</keyword>
<name>A0ABQ5TLT9_9BACI</name>
<dbReference type="Proteomes" id="UP001275436">
    <property type="component" value="Unassembled WGS sequence"/>
</dbReference>
<evidence type="ECO:0000313" key="8">
    <source>
        <dbReference type="EMBL" id="GLO67791.1"/>
    </source>
</evidence>
<dbReference type="SUPFAM" id="SSF48264">
    <property type="entry name" value="Cytochrome P450"/>
    <property type="match status" value="1"/>
</dbReference>
<comment type="similarity">
    <text evidence="2">Belongs to the cytochrome P450 family.</text>
</comment>
<dbReference type="InterPro" id="IPR001128">
    <property type="entry name" value="Cyt_P450"/>
</dbReference>
<reference evidence="8 9" key="1">
    <citation type="submission" date="2023-02" db="EMBL/GenBank/DDBJ databases">
        <title>Oceanobacillus kimchii IFOP_LL358 isolated form Alexandrium catenella lab strain.</title>
        <authorList>
            <person name="Gajardo G."/>
            <person name="Ueki S."/>
            <person name="Maruyama F."/>
        </authorList>
    </citation>
    <scope>NUCLEOTIDE SEQUENCE [LARGE SCALE GENOMIC DNA]</scope>
    <source>
        <strain evidence="8 9">IFOP_LL358</strain>
    </source>
</reference>
<comment type="cofactor">
    <cofactor evidence="1">
        <name>heme</name>
        <dbReference type="ChEBI" id="CHEBI:30413"/>
    </cofactor>
</comment>
<evidence type="ECO:0000256" key="5">
    <source>
        <dbReference type="ARBA" id="ARBA00023002"/>
    </source>
</evidence>
<evidence type="ECO:0000313" key="9">
    <source>
        <dbReference type="Proteomes" id="UP001275436"/>
    </source>
</evidence>
<dbReference type="Pfam" id="PF00067">
    <property type="entry name" value="p450"/>
    <property type="match status" value="1"/>
</dbReference>
<sequence>MVKPIPKEEGLDHTVAWMNEGYLFLSNRMNQFNSDVVETKILGKKFIAMRGPKAAELFYDSSRFIRYGAIPKNVADVIIGKNSVFQFDDGQHHKRKQMLINVMNEEQRIKLEQISRNQWKIAIERWEQTGEVVLLDELEQLFTIIVCNWIGIPLYAKNVSLRTKDIRSMLTAFTNKGLNYFQGNQAKKRALKWISYIIRQVRTGRIHPQEQSPLYQLAWYERSNGKLLSILNAAEEVLNIIRPFVAITRYACFSQLALLENPNVRQRLRKDSQYVSWFIQEVKRFYPAVPFVIAKARESFIWEDIYFPKNRLVLLDLYGSNHHPDTWDEPENFVPERFQFLDEKDRYRLIPQGAGDLEFGHRCVGEEITTQMMRISLEYLLQLDYDLPDQDLNFKLNQIPAQPSSKIRLQNIRNKG</sequence>